<evidence type="ECO:0000256" key="2">
    <source>
        <dbReference type="ARBA" id="ARBA00022676"/>
    </source>
</evidence>
<sequence length="325" mass="34748">MDAPDPQHRVTVVVATRNRREELVEHLGRHEGPVIVVDNASTDGSVEAVRAAHPHVRVVPLPRNVGAVARTVGVRLARTPYVAFADDDSWWAPGALARAAAVFDAHPRLGLLAGSIAVGPEERPDPLNAVLAASPLGIPPGCPGPALLGFVGCGAIVRRSAFLEVGGFDDVVRFPGEEERVALDLFDAGWRLAYVPEIRAHHHPSPHRETSDRRRTELVRSRLLTALMRRPWRAVGRELRDALRAGRTGRRGALGALRRAPAALRARRRVSPTTEAALALLHAPAPGPAGTGRTVTDQDTTDPTTTDPTTTDPATTDSTAPEDSP</sequence>
<gene>
    <name evidence="6" type="ORF">GMA12_12050</name>
</gene>
<feature type="compositionally biased region" description="Low complexity" evidence="4">
    <location>
        <begin position="291"/>
        <end position="325"/>
    </location>
</feature>
<dbReference type="PANTHER" id="PTHR43685:SF5">
    <property type="entry name" value="GLYCOSYLTRANSFERASE EPSE-RELATED"/>
    <property type="match status" value="1"/>
</dbReference>
<accession>A0A6N8GM65</accession>
<organism evidence="6 7">
    <name type="scientific">Kocuria sediminis</name>
    <dbReference type="NCBI Taxonomy" id="1038857"/>
    <lineage>
        <taxon>Bacteria</taxon>
        <taxon>Bacillati</taxon>
        <taxon>Actinomycetota</taxon>
        <taxon>Actinomycetes</taxon>
        <taxon>Micrococcales</taxon>
        <taxon>Micrococcaceae</taxon>
        <taxon>Kocuria</taxon>
    </lineage>
</organism>
<evidence type="ECO:0000256" key="3">
    <source>
        <dbReference type="ARBA" id="ARBA00022679"/>
    </source>
</evidence>
<evidence type="ECO:0000256" key="4">
    <source>
        <dbReference type="SAM" id="MobiDB-lite"/>
    </source>
</evidence>
<comment type="similarity">
    <text evidence="1">Belongs to the glycosyltransferase 2 family.</text>
</comment>
<reference evidence="6 7" key="1">
    <citation type="submission" date="2019-12" db="EMBL/GenBank/DDBJ databases">
        <authorList>
            <person name="Shi Y."/>
        </authorList>
    </citation>
    <scope>NUCLEOTIDE SEQUENCE [LARGE SCALE GENOMIC DNA]</scope>
    <source>
        <strain evidence="6 7">JCM 17929</strain>
    </source>
</reference>
<keyword evidence="2" id="KW-0328">Glycosyltransferase</keyword>
<dbReference type="Proteomes" id="UP000436989">
    <property type="component" value="Unassembled WGS sequence"/>
</dbReference>
<feature type="region of interest" description="Disordered" evidence="4">
    <location>
        <begin position="280"/>
        <end position="325"/>
    </location>
</feature>
<name>A0A6N8GM65_9MICC</name>
<keyword evidence="7" id="KW-1185">Reference proteome</keyword>
<dbReference type="RefSeq" id="WP_156269749.1">
    <property type="nucleotide sequence ID" value="NZ_WOGU01000009.1"/>
</dbReference>
<dbReference type="AlphaFoldDB" id="A0A6N8GM65"/>
<evidence type="ECO:0000259" key="5">
    <source>
        <dbReference type="Pfam" id="PF00535"/>
    </source>
</evidence>
<dbReference type="SUPFAM" id="SSF53448">
    <property type="entry name" value="Nucleotide-diphospho-sugar transferases"/>
    <property type="match status" value="1"/>
</dbReference>
<feature type="domain" description="Glycosyltransferase 2-like" evidence="5">
    <location>
        <begin position="34"/>
        <end position="164"/>
    </location>
</feature>
<proteinExistence type="inferred from homology"/>
<evidence type="ECO:0000313" key="6">
    <source>
        <dbReference type="EMBL" id="MUN63859.1"/>
    </source>
</evidence>
<dbReference type="Pfam" id="PF00535">
    <property type="entry name" value="Glycos_transf_2"/>
    <property type="match status" value="1"/>
</dbReference>
<comment type="caution">
    <text evidence="6">The sequence shown here is derived from an EMBL/GenBank/DDBJ whole genome shotgun (WGS) entry which is preliminary data.</text>
</comment>
<dbReference type="Gene3D" id="3.90.550.10">
    <property type="entry name" value="Spore Coat Polysaccharide Biosynthesis Protein SpsA, Chain A"/>
    <property type="match status" value="1"/>
</dbReference>
<protein>
    <submittedName>
        <fullName evidence="6">Glycosyltransferase</fullName>
    </submittedName>
</protein>
<dbReference type="InterPro" id="IPR001173">
    <property type="entry name" value="Glyco_trans_2-like"/>
</dbReference>
<dbReference type="PANTHER" id="PTHR43685">
    <property type="entry name" value="GLYCOSYLTRANSFERASE"/>
    <property type="match status" value="1"/>
</dbReference>
<keyword evidence="3 6" id="KW-0808">Transferase</keyword>
<evidence type="ECO:0000256" key="1">
    <source>
        <dbReference type="ARBA" id="ARBA00006739"/>
    </source>
</evidence>
<evidence type="ECO:0000313" key="7">
    <source>
        <dbReference type="Proteomes" id="UP000436989"/>
    </source>
</evidence>
<dbReference type="EMBL" id="WOGU01000009">
    <property type="protein sequence ID" value="MUN63859.1"/>
    <property type="molecule type" value="Genomic_DNA"/>
</dbReference>
<dbReference type="InterPro" id="IPR050834">
    <property type="entry name" value="Glycosyltransf_2"/>
</dbReference>
<dbReference type="InterPro" id="IPR029044">
    <property type="entry name" value="Nucleotide-diphossugar_trans"/>
</dbReference>
<dbReference type="GO" id="GO:0016757">
    <property type="term" value="F:glycosyltransferase activity"/>
    <property type="evidence" value="ECO:0007669"/>
    <property type="project" value="UniProtKB-KW"/>
</dbReference>